<comment type="caution">
    <text evidence="1">The sequence shown here is derived from an EMBL/GenBank/DDBJ whole genome shotgun (WGS) entry which is preliminary data.</text>
</comment>
<dbReference type="AlphaFoldDB" id="A0A0V8QI14"/>
<proteinExistence type="predicted"/>
<keyword evidence="2" id="KW-1185">Reference proteome</keyword>
<evidence type="ECO:0000313" key="2">
    <source>
        <dbReference type="Proteomes" id="UP000054874"/>
    </source>
</evidence>
<accession>A0A0V8QI14</accession>
<reference evidence="1 2" key="1">
    <citation type="submission" date="2015-11" db="EMBL/GenBank/DDBJ databases">
        <title>Butyribacter intestini gen. nov., sp. nov., a butyric acid-producing bacterium of the family Lachnospiraceae isolated from the human faeces.</title>
        <authorList>
            <person name="Zou Y."/>
            <person name="Xue W."/>
            <person name="Luo G."/>
            <person name="Lv M."/>
        </authorList>
    </citation>
    <scope>NUCLEOTIDE SEQUENCE [LARGE SCALE GENOMIC DNA]</scope>
    <source>
        <strain evidence="1 2">ACET-33324</strain>
    </source>
</reference>
<dbReference type="STRING" id="290052.ASU35_07700"/>
<dbReference type="OrthoDB" id="2965455at2"/>
<dbReference type="Proteomes" id="UP000054874">
    <property type="component" value="Unassembled WGS sequence"/>
</dbReference>
<evidence type="ECO:0000313" key="1">
    <source>
        <dbReference type="EMBL" id="KSV59878.1"/>
    </source>
</evidence>
<organism evidence="1 2">
    <name type="scientific">Acetivibrio ethanolgignens</name>
    <dbReference type="NCBI Taxonomy" id="290052"/>
    <lineage>
        <taxon>Bacteria</taxon>
        <taxon>Bacillati</taxon>
        <taxon>Bacillota</taxon>
        <taxon>Clostridia</taxon>
        <taxon>Eubacteriales</taxon>
        <taxon>Oscillospiraceae</taxon>
        <taxon>Acetivibrio</taxon>
    </lineage>
</organism>
<protein>
    <submittedName>
        <fullName evidence="1">Uncharacterized protein</fullName>
    </submittedName>
</protein>
<sequence>MRQKLLLFFTVCVFLAVMAFGIVKKQTYTDLVKEENYLAQIQVTELAESIAENECDVMSQSLPNSAIILRVEVTGEIEHLFQVDRQKVVIREVYAGNELEKGEEIYIFSKHWQLVLDGNPDSIERGFVNIMEVGKEYLVFGEAVSEDIETGTLVVKLYDDFYITPVFCYEDHQNVIMSISGDTTYVTYKDVMNNEFFVTSEETLQIIETLKSQMLSLYPRDIINK</sequence>
<dbReference type="EMBL" id="LNAM01000079">
    <property type="protein sequence ID" value="KSV59878.1"/>
    <property type="molecule type" value="Genomic_DNA"/>
</dbReference>
<gene>
    <name evidence="1" type="ORF">ASU35_07700</name>
</gene>
<name>A0A0V8QI14_9FIRM</name>
<dbReference type="RefSeq" id="WP_058351925.1">
    <property type="nucleotide sequence ID" value="NZ_CABMMD010000079.1"/>
</dbReference>